<sequence length="105" mass="11860">MFMMLNGTADGESRWNKVWQFTKTYARHVGSVYLSFLTPAALVIAYNAAMVTQDTERFGLAWMHYAGVQDEEEREQKFPAYEPGSAPQRKRLAAAGTREYVSSTA</sequence>
<evidence type="ECO:0000313" key="3">
    <source>
        <dbReference type="Proteomes" id="UP000195570"/>
    </source>
</evidence>
<accession>A0A1G4I0T7</accession>
<dbReference type="Proteomes" id="UP000195570">
    <property type="component" value="Unassembled WGS sequence"/>
</dbReference>
<comment type="caution">
    <text evidence="2">The sequence shown here is derived from an EMBL/GenBank/DDBJ whole genome shotgun (WGS) entry which is preliminary data.</text>
</comment>
<feature type="region of interest" description="Disordered" evidence="1">
    <location>
        <begin position="74"/>
        <end position="105"/>
    </location>
</feature>
<evidence type="ECO:0000256" key="1">
    <source>
        <dbReference type="SAM" id="MobiDB-lite"/>
    </source>
</evidence>
<dbReference type="RefSeq" id="XP_067076866.1">
    <property type="nucleotide sequence ID" value="XM_067220765.1"/>
</dbReference>
<evidence type="ECO:0000313" key="2">
    <source>
        <dbReference type="EMBL" id="SCU65234.1"/>
    </source>
</evidence>
<proteinExistence type="predicted"/>
<gene>
    <name evidence="2" type="ORF">TEOVI_000862400</name>
</gene>
<organism evidence="2 3">
    <name type="scientific">Trypanosoma equiperdum</name>
    <dbReference type="NCBI Taxonomy" id="5694"/>
    <lineage>
        <taxon>Eukaryota</taxon>
        <taxon>Discoba</taxon>
        <taxon>Euglenozoa</taxon>
        <taxon>Kinetoplastea</taxon>
        <taxon>Metakinetoplastina</taxon>
        <taxon>Trypanosomatida</taxon>
        <taxon>Trypanosomatidae</taxon>
        <taxon>Trypanosoma</taxon>
    </lineage>
</organism>
<reference evidence="2" key="1">
    <citation type="submission" date="2016-09" db="EMBL/GenBank/DDBJ databases">
        <authorList>
            <person name="Hebert L."/>
            <person name="Moumen B."/>
        </authorList>
    </citation>
    <scope>NUCLEOTIDE SEQUENCE [LARGE SCALE GENOMIC DNA]</scope>
    <source>
        <strain evidence="2">OVI</strain>
    </source>
</reference>
<protein>
    <submittedName>
        <fullName evidence="2">Archaic translocase of outer membrane 12 kDa subunit</fullName>
    </submittedName>
</protein>
<dbReference type="VEuPathDB" id="TriTrypDB:TEOVI_000862400"/>
<dbReference type="EMBL" id="CZPT02000249">
    <property type="protein sequence ID" value="SCU65234.1"/>
    <property type="molecule type" value="Genomic_DNA"/>
</dbReference>
<dbReference type="AlphaFoldDB" id="A0A1G4I0T7"/>
<dbReference type="GeneID" id="92382558"/>
<keyword evidence="3" id="KW-1185">Reference proteome</keyword>
<name>A0A1G4I0T7_TRYEQ</name>